<name>A0A853CKP1_9ACTN</name>
<accession>A0A853CKP1</accession>
<evidence type="ECO:0000256" key="1">
    <source>
        <dbReference type="ARBA" id="ARBA00000085"/>
    </source>
</evidence>
<dbReference type="PANTHER" id="PTHR43065:SF48">
    <property type="entry name" value="HISTIDINE KINASE"/>
    <property type="match status" value="1"/>
</dbReference>
<dbReference type="PRINTS" id="PR00344">
    <property type="entry name" value="BCTRLSENSOR"/>
</dbReference>
<evidence type="ECO:0000256" key="2">
    <source>
        <dbReference type="ARBA" id="ARBA00012438"/>
    </source>
</evidence>
<dbReference type="SUPFAM" id="SSF55874">
    <property type="entry name" value="ATPase domain of HSP90 chaperone/DNA topoisomerase II/histidine kinase"/>
    <property type="match status" value="1"/>
</dbReference>
<evidence type="ECO:0000259" key="5">
    <source>
        <dbReference type="PROSITE" id="PS50042"/>
    </source>
</evidence>
<dbReference type="Proteomes" id="UP000541969">
    <property type="component" value="Unassembled WGS sequence"/>
</dbReference>
<gene>
    <name evidence="7" type="ORF">GGQ55_004608</name>
</gene>
<dbReference type="GO" id="GO:0000160">
    <property type="term" value="P:phosphorelay signal transduction system"/>
    <property type="evidence" value="ECO:0007669"/>
    <property type="project" value="UniProtKB-KW"/>
</dbReference>
<evidence type="ECO:0000256" key="4">
    <source>
        <dbReference type="ARBA" id="ARBA00023012"/>
    </source>
</evidence>
<dbReference type="SMART" id="SM00100">
    <property type="entry name" value="cNMP"/>
    <property type="match status" value="1"/>
</dbReference>
<dbReference type="CDD" id="cd00038">
    <property type="entry name" value="CAP_ED"/>
    <property type="match status" value="1"/>
</dbReference>
<dbReference type="EMBL" id="JACBZT010000001">
    <property type="protein sequence ID" value="NYJ08330.1"/>
    <property type="molecule type" value="Genomic_DNA"/>
</dbReference>
<keyword evidence="3 7" id="KW-0808">Transferase</keyword>
<dbReference type="EC" id="2.7.13.3" evidence="2"/>
<dbReference type="Gene3D" id="1.10.287.130">
    <property type="match status" value="1"/>
</dbReference>
<dbReference type="InterPro" id="IPR036890">
    <property type="entry name" value="HATPase_C_sf"/>
</dbReference>
<organism evidence="7 8">
    <name type="scientific">Petropleomorpha daqingensis</name>
    <dbReference type="NCBI Taxonomy" id="2026353"/>
    <lineage>
        <taxon>Bacteria</taxon>
        <taxon>Bacillati</taxon>
        <taxon>Actinomycetota</taxon>
        <taxon>Actinomycetes</taxon>
        <taxon>Geodermatophilales</taxon>
        <taxon>Geodermatophilaceae</taxon>
        <taxon>Petropleomorpha</taxon>
    </lineage>
</organism>
<feature type="domain" description="Cyclic nucleotide-binding" evidence="5">
    <location>
        <begin position="12"/>
        <end position="73"/>
    </location>
</feature>
<keyword evidence="8" id="KW-1185">Reference proteome</keyword>
<comment type="catalytic activity">
    <reaction evidence="1">
        <text>ATP + protein L-histidine = ADP + protein N-phospho-L-histidine.</text>
        <dbReference type="EC" id="2.7.13.3"/>
    </reaction>
</comment>
<dbReference type="InterPro" id="IPR000595">
    <property type="entry name" value="cNMP-bd_dom"/>
</dbReference>
<comment type="caution">
    <text evidence="7">The sequence shown here is derived from an EMBL/GenBank/DDBJ whole genome shotgun (WGS) entry which is preliminary data.</text>
</comment>
<dbReference type="SMART" id="SM00387">
    <property type="entry name" value="HATPase_c"/>
    <property type="match status" value="1"/>
</dbReference>
<dbReference type="InterPro" id="IPR003594">
    <property type="entry name" value="HATPase_dom"/>
</dbReference>
<dbReference type="SUPFAM" id="SSF51206">
    <property type="entry name" value="cAMP-binding domain-like"/>
    <property type="match status" value="1"/>
</dbReference>
<evidence type="ECO:0000256" key="3">
    <source>
        <dbReference type="ARBA" id="ARBA00022777"/>
    </source>
</evidence>
<dbReference type="InterPro" id="IPR005467">
    <property type="entry name" value="His_kinase_dom"/>
</dbReference>
<dbReference type="Pfam" id="PF00027">
    <property type="entry name" value="cNMP_binding"/>
    <property type="match status" value="1"/>
</dbReference>
<dbReference type="GO" id="GO:0004673">
    <property type="term" value="F:protein histidine kinase activity"/>
    <property type="evidence" value="ECO:0007669"/>
    <property type="project" value="UniProtKB-EC"/>
</dbReference>
<dbReference type="PROSITE" id="PS50042">
    <property type="entry name" value="CNMP_BINDING_3"/>
    <property type="match status" value="1"/>
</dbReference>
<keyword evidence="4" id="KW-0902">Two-component regulatory system</keyword>
<dbReference type="Gene3D" id="3.30.565.10">
    <property type="entry name" value="Histidine kinase-like ATPase, C-terminal domain"/>
    <property type="match status" value="1"/>
</dbReference>
<evidence type="ECO:0000313" key="7">
    <source>
        <dbReference type="EMBL" id="NYJ08330.1"/>
    </source>
</evidence>
<dbReference type="PANTHER" id="PTHR43065">
    <property type="entry name" value="SENSOR HISTIDINE KINASE"/>
    <property type="match status" value="1"/>
</dbReference>
<dbReference type="Pfam" id="PF02518">
    <property type="entry name" value="HATPase_c"/>
    <property type="match status" value="1"/>
</dbReference>
<dbReference type="Gene3D" id="2.60.120.10">
    <property type="entry name" value="Jelly Rolls"/>
    <property type="match status" value="1"/>
</dbReference>
<dbReference type="InterPro" id="IPR014710">
    <property type="entry name" value="RmlC-like_jellyroll"/>
</dbReference>
<sequence length="462" mass="49538">MIAVDELRPLGLFAGTESERLDQLAGLGDVVPFRPGDEPFREGQPAEYWWVLLEGSLDLVRHVGREETRLGALDVPGRWAGGFRAWDEHGVYLATARATTAGRFFRVPAPELRTWATASFPLGVHLIEGLFRTARGFESTTRQKESLVALGTLAAGLAHEINNPAAAATRAVDVLAEAHEATLGALRRLAEEGIDAAGFLRIDSLRQELAAAPESALEVADREDELADWLSRQGVAGAWEVAPPLAAAGADVAWCERVAALLGPRALGPAVEWVAGTLSTVAVLDEVKTSTRHISDLVAVVKSYSQMDRASVQWTDVREGLDSTLAVLAARIPAGVDVVRDYSPELPRIEAAAGELNQVWTNLVGNALDAMAGHGALQVSARPDPHGNVLVEIADTGPGMTEDVQRHAFDPFFTTKPVGEGVGLGLDVARQVVERHHGEITIESRPGRTVLRVWLPRGRRGG</sequence>
<keyword evidence="3 7" id="KW-0418">Kinase</keyword>
<evidence type="ECO:0000259" key="6">
    <source>
        <dbReference type="PROSITE" id="PS50109"/>
    </source>
</evidence>
<evidence type="ECO:0000313" key="8">
    <source>
        <dbReference type="Proteomes" id="UP000541969"/>
    </source>
</evidence>
<dbReference type="RefSeq" id="WP_366490073.1">
    <property type="nucleotide sequence ID" value="NZ_JACBZT010000001.1"/>
</dbReference>
<reference evidence="7 8" key="1">
    <citation type="submission" date="2020-07" db="EMBL/GenBank/DDBJ databases">
        <title>Sequencing the genomes of 1000 actinobacteria strains.</title>
        <authorList>
            <person name="Klenk H.-P."/>
        </authorList>
    </citation>
    <scope>NUCLEOTIDE SEQUENCE [LARGE SCALE GENOMIC DNA]</scope>
    <source>
        <strain evidence="7 8">DSM 104001</strain>
    </source>
</reference>
<dbReference type="AlphaFoldDB" id="A0A853CKP1"/>
<dbReference type="PROSITE" id="PS50109">
    <property type="entry name" value="HIS_KIN"/>
    <property type="match status" value="1"/>
</dbReference>
<feature type="domain" description="Histidine kinase" evidence="6">
    <location>
        <begin position="287"/>
        <end position="459"/>
    </location>
</feature>
<proteinExistence type="predicted"/>
<dbReference type="InterPro" id="IPR004358">
    <property type="entry name" value="Sig_transdc_His_kin-like_C"/>
</dbReference>
<protein>
    <recommendedName>
        <fullName evidence="2">histidine kinase</fullName>
        <ecNumber evidence="2">2.7.13.3</ecNumber>
    </recommendedName>
</protein>
<dbReference type="InterPro" id="IPR018490">
    <property type="entry name" value="cNMP-bd_dom_sf"/>
</dbReference>